<dbReference type="InterPro" id="IPR042047">
    <property type="entry name" value="SleB_dom1"/>
</dbReference>
<reference evidence="2" key="1">
    <citation type="journal article" date="2014" name="Int. J. Syst. Evol. Microbiol.">
        <title>Complete genome sequence of Corynebacterium casei LMG S-19264T (=DSM 44701T), isolated from a smear-ripened cheese.</title>
        <authorList>
            <consortium name="US DOE Joint Genome Institute (JGI-PGF)"/>
            <person name="Walter F."/>
            <person name="Albersmeier A."/>
            <person name="Kalinowski J."/>
            <person name="Ruckert C."/>
        </authorList>
    </citation>
    <scope>NUCLEOTIDE SEQUENCE</scope>
    <source>
        <strain evidence="2">CGMCC 1.12426</strain>
    </source>
</reference>
<dbReference type="GO" id="GO:0005524">
    <property type="term" value="F:ATP binding"/>
    <property type="evidence" value="ECO:0007669"/>
    <property type="project" value="UniProtKB-KW"/>
</dbReference>
<organism evidence="2 3">
    <name type="scientific">Roseibium aquae</name>
    <dbReference type="NCBI Taxonomy" id="1323746"/>
    <lineage>
        <taxon>Bacteria</taxon>
        <taxon>Pseudomonadati</taxon>
        <taxon>Pseudomonadota</taxon>
        <taxon>Alphaproteobacteria</taxon>
        <taxon>Hyphomicrobiales</taxon>
        <taxon>Stappiaceae</taxon>
        <taxon>Roseibium</taxon>
    </lineage>
</organism>
<protein>
    <submittedName>
        <fullName evidence="2">ATP-binding protein</fullName>
    </submittedName>
</protein>
<accession>A0A916TK80</accession>
<dbReference type="GO" id="GO:0016787">
    <property type="term" value="F:hydrolase activity"/>
    <property type="evidence" value="ECO:0007669"/>
    <property type="project" value="InterPro"/>
</dbReference>
<dbReference type="Pfam" id="PF07486">
    <property type="entry name" value="Hydrolase_2"/>
    <property type="match status" value="1"/>
</dbReference>
<feature type="domain" description="Cell wall hydrolase SleB" evidence="1">
    <location>
        <begin position="264"/>
        <end position="374"/>
    </location>
</feature>
<dbReference type="Proteomes" id="UP000605148">
    <property type="component" value="Unassembled WGS sequence"/>
</dbReference>
<keyword evidence="3" id="KW-1185">Reference proteome</keyword>
<evidence type="ECO:0000259" key="1">
    <source>
        <dbReference type="Pfam" id="PF07486"/>
    </source>
</evidence>
<keyword evidence="2" id="KW-0547">Nucleotide-binding</keyword>
<dbReference type="Gene3D" id="1.10.10.2520">
    <property type="entry name" value="Cell wall hydrolase SleB, domain 1"/>
    <property type="match status" value="1"/>
</dbReference>
<dbReference type="RefSeq" id="WP_244299167.1">
    <property type="nucleotide sequence ID" value="NZ_BMFA01000007.1"/>
</dbReference>
<evidence type="ECO:0000313" key="2">
    <source>
        <dbReference type="EMBL" id="GGB51795.1"/>
    </source>
</evidence>
<proteinExistence type="predicted"/>
<keyword evidence="2" id="KW-0067">ATP-binding</keyword>
<dbReference type="AlphaFoldDB" id="A0A916TK80"/>
<sequence>MLATPLAFMLLTSPAENDDIVSFLAAQKQDAPRWTMALEPADLVTRLAPTQHPLDTAELDPAAAPLMTLTSGVGGIETAPFAGSGALTKDSAAATAPRTPPINRTAKGDRKITLAPDRQMVDMAAGNLYAMRSMIANDKRREEMPRVAFVKPTPLENEGRLRSPGTSDPAFPGNGPLDLQQTMMARNAAAVSFSMVSAYAPDTVQDTTEPFRALFGASKYEQDPPPPEDPVNPHWWAQKPLPLSVSTEKEQKCLAEAIYFEARGESEEGQIAVAQVVLNRVKNPAYPNTICGVVYQNQHMRNRCQFSYACDGIPDRILSLGAWEKAKRIAREVSDGKSFSKMVDASTHYHATYVSPRWARSMVKRGQVGLHIFYKTHAGGW</sequence>
<dbReference type="EMBL" id="BMFA01000007">
    <property type="protein sequence ID" value="GGB51795.1"/>
    <property type="molecule type" value="Genomic_DNA"/>
</dbReference>
<dbReference type="InterPro" id="IPR011105">
    <property type="entry name" value="Cell_wall_hydrolase_SleB"/>
</dbReference>
<comment type="caution">
    <text evidence="2">The sequence shown here is derived from an EMBL/GenBank/DDBJ whole genome shotgun (WGS) entry which is preliminary data.</text>
</comment>
<evidence type="ECO:0000313" key="3">
    <source>
        <dbReference type="Proteomes" id="UP000605148"/>
    </source>
</evidence>
<name>A0A916TK80_9HYPH</name>
<reference evidence="2" key="2">
    <citation type="submission" date="2020-09" db="EMBL/GenBank/DDBJ databases">
        <authorList>
            <person name="Sun Q."/>
            <person name="Zhou Y."/>
        </authorList>
    </citation>
    <scope>NUCLEOTIDE SEQUENCE</scope>
    <source>
        <strain evidence="2">CGMCC 1.12426</strain>
    </source>
</reference>
<gene>
    <name evidence="2" type="ORF">GCM10011316_24760</name>
</gene>